<name>A0AAW0GYV5_9APHY</name>
<feature type="compositionally biased region" description="Low complexity" evidence="1">
    <location>
        <begin position="29"/>
        <end position="42"/>
    </location>
</feature>
<comment type="caution">
    <text evidence="2">The sequence shown here is derived from an EMBL/GenBank/DDBJ whole genome shotgun (WGS) entry which is preliminary data.</text>
</comment>
<accession>A0AAW0GYV5</accession>
<evidence type="ECO:0000256" key="1">
    <source>
        <dbReference type="SAM" id="MobiDB-lite"/>
    </source>
</evidence>
<feature type="region of interest" description="Disordered" evidence="1">
    <location>
        <begin position="86"/>
        <end position="181"/>
    </location>
</feature>
<sequence length="308" mass="32932">MLRSSAAGYSCQRQLSFSANTLRASQVRANSASASATSAGADAPKRRRSIPLAQDFGGLIIPDAHSKPPRVARDAHRRLASLGTSTIASRLAGRQPGADGQVSQNQTRYPDHAAGQRRPQGQDQRRSDRAGGNRTGSSRPNNEGASRWAQPNNKNSAAPPRRGRRVQEEEPELTIEPKAENFTVNIGTDLDALFSSAPPLPSTPTANKAVKVVSEKAKTVPTQSLKVSSTGLASVALRYALQRQAGDYSLIAPRPIRYIQGDSIRTLGARGLAERMIRRKAEVGLKSKANAIEVVSKLTSKASQTVQV</sequence>
<dbReference type="Proteomes" id="UP001385951">
    <property type="component" value="Unassembled WGS sequence"/>
</dbReference>
<feature type="compositionally biased region" description="Polar residues" evidence="1">
    <location>
        <begin position="135"/>
        <end position="156"/>
    </location>
</feature>
<keyword evidence="3" id="KW-1185">Reference proteome</keyword>
<organism evidence="2 3">
    <name type="scientific">Cerrena zonata</name>
    <dbReference type="NCBI Taxonomy" id="2478898"/>
    <lineage>
        <taxon>Eukaryota</taxon>
        <taxon>Fungi</taxon>
        <taxon>Dikarya</taxon>
        <taxon>Basidiomycota</taxon>
        <taxon>Agaricomycotina</taxon>
        <taxon>Agaricomycetes</taxon>
        <taxon>Polyporales</taxon>
        <taxon>Cerrenaceae</taxon>
        <taxon>Cerrena</taxon>
    </lineage>
</organism>
<dbReference type="EMBL" id="JASBNA010000002">
    <property type="protein sequence ID" value="KAK7695071.1"/>
    <property type="molecule type" value="Genomic_DNA"/>
</dbReference>
<evidence type="ECO:0000313" key="3">
    <source>
        <dbReference type="Proteomes" id="UP001385951"/>
    </source>
</evidence>
<proteinExistence type="predicted"/>
<protein>
    <submittedName>
        <fullName evidence="2">Uncharacterized protein</fullName>
    </submittedName>
</protein>
<gene>
    <name evidence="2" type="ORF">QCA50_002261</name>
</gene>
<reference evidence="2 3" key="1">
    <citation type="submission" date="2022-09" db="EMBL/GenBank/DDBJ databases">
        <authorList>
            <person name="Palmer J.M."/>
        </authorList>
    </citation>
    <scope>NUCLEOTIDE SEQUENCE [LARGE SCALE GENOMIC DNA]</scope>
    <source>
        <strain evidence="2 3">DSM 7382</strain>
    </source>
</reference>
<evidence type="ECO:0000313" key="2">
    <source>
        <dbReference type="EMBL" id="KAK7695071.1"/>
    </source>
</evidence>
<dbReference type="AlphaFoldDB" id="A0AAW0GYV5"/>
<feature type="region of interest" description="Disordered" evidence="1">
    <location>
        <begin position="25"/>
        <end position="48"/>
    </location>
</feature>